<keyword evidence="2" id="KW-1185">Reference proteome</keyword>
<name>A0ABW0BK54_9ACTN</name>
<dbReference type="Gene3D" id="3.30.870.10">
    <property type="entry name" value="Endonuclease Chain A"/>
    <property type="match status" value="1"/>
</dbReference>
<dbReference type="RefSeq" id="WP_378590260.1">
    <property type="nucleotide sequence ID" value="NZ_JBHSKD010000011.1"/>
</dbReference>
<gene>
    <name evidence="1" type="ORF">ACFPGP_11665</name>
</gene>
<proteinExistence type="predicted"/>
<evidence type="ECO:0000313" key="2">
    <source>
        <dbReference type="Proteomes" id="UP001596087"/>
    </source>
</evidence>
<evidence type="ECO:0000313" key="1">
    <source>
        <dbReference type="EMBL" id="MFC5177332.1"/>
    </source>
</evidence>
<dbReference type="Proteomes" id="UP001596087">
    <property type="component" value="Unassembled WGS sequence"/>
</dbReference>
<evidence type="ECO:0008006" key="3">
    <source>
        <dbReference type="Google" id="ProtNLM"/>
    </source>
</evidence>
<protein>
    <recommendedName>
        <fullName evidence="3">Phospholipase D-like domain-containing protein</fullName>
    </recommendedName>
</protein>
<accession>A0ABW0BK54</accession>
<reference evidence="2" key="1">
    <citation type="journal article" date="2019" name="Int. J. Syst. Evol. Microbiol.">
        <title>The Global Catalogue of Microorganisms (GCM) 10K type strain sequencing project: providing services to taxonomists for standard genome sequencing and annotation.</title>
        <authorList>
            <consortium name="The Broad Institute Genomics Platform"/>
            <consortium name="The Broad Institute Genome Sequencing Center for Infectious Disease"/>
            <person name="Wu L."/>
            <person name="Ma J."/>
        </authorList>
    </citation>
    <scope>NUCLEOTIDE SEQUENCE [LARGE SCALE GENOMIC DNA]</scope>
    <source>
        <strain evidence="2">DFY41</strain>
    </source>
</reference>
<sequence>MIEQRMIGQPGTSGAPVRNVDAIVDLVRAGALEFDAAVAYVTDSGVDALLSTIASSGVASEWAAVKKRFLVSIDWYRSDPTALERLAALPSEVRVHDGSRVVDRPGCVPFVPWHPKWFSMRGSSARGHLVGSGNLSRNGLVSGNEAGTLQIVRKPSNKTENAVDSAIRDGEAWFETAWPAATPLSGILGRYQRGFAALPKTELARNDDVADASGRVGARRGLTAEQLAALTSATNFWIEGKGGISLNRGPSRPGNQLNMSALMRVFFGGSAEHVARNSPIVTVTIEHPQDQTTSTTAPIRFSHNSMDVISLPVPASPWPTSYNDRVLLFTKAARGDALHFVLTARSDAGARAWRNASKKQGTSFSMSSGRRWGVFG</sequence>
<organism evidence="1 2">
    <name type="scientific">Nocardioides taihuensis</name>
    <dbReference type="NCBI Taxonomy" id="1835606"/>
    <lineage>
        <taxon>Bacteria</taxon>
        <taxon>Bacillati</taxon>
        <taxon>Actinomycetota</taxon>
        <taxon>Actinomycetes</taxon>
        <taxon>Propionibacteriales</taxon>
        <taxon>Nocardioidaceae</taxon>
        <taxon>Nocardioides</taxon>
    </lineage>
</organism>
<dbReference type="EMBL" id="JBHSKD010000011">
    <property type="protein sequence ID" value="MFC5177332.1"/>
    <property type="molecule type" value="Genomic_DNA"/>
</dbReference>
<comment type="caution">
    <text evidence="1">The sequence shown here is derived from an EMBL/GenBank/DDBJ whole genome shotgun (WGS) entry which is preliminary data.</text>
</comment>